<name>J9EW58_WUCBA</name>
<keyword evidence="1" id="KW-0812">Transmembrane</keyword>
<keyword evidence="1" id="KW-1133">Transmembrane helix</keyword>
<dbReference type="EMBL" id="ADBV01000739">
    <property type="protein sequence ID" value="EJW86423.1"/>
    <property type="molecule type" value="Genomic_DNA"/>
</dbReference>
<proteinExistence type="predicted"/>
<accession>J9EW58</accession>
<evidence type="ECO:0000256" key="1">
    <source>
        <dbReference type="SAM" id="Phobius"/>
    </source>
</evidence>
<feature type="transmembrane region" description="Helical" evidence="1">
    <location>
        <begin position="56"/>
        <end position="77"/>
    </location>
</feature>
<dbReference type="Proteomes" id="UP000004810">
    <property type="component" value="Unassembled WGS sequence"/>
</dbReference>
<comment type="caution">
    <text evidence="2">The sequence shown here is derived from an EMBL/GenBank/DDBJ whole genome shotgun (WGS) entry which is preliminary data.</text>
</comment>
<evidence type="ECO:0000313" key="2">
    <source>
        <dbReference type="EMBL" id="EJW86423.1"/>
    </source>
</evidence>
<organism evidence="2 3">
    <name type="scientific">Wuchereria bancrofti</name>
    <dbReference type="NCBI Taxonomy" id="6293"/>
    <lineage>
        <taxon>Eukaryota</taxon>
        <taxon>Metazoa</taxon>
        <taxon>Ecdysozoa</taxon>
        <taxon>Nematoda</taxon>
        <taxon>Chromadorea</taxon>
        <taxon>Rhabditida</taxon>
        <taxon>Spirurina</taxon>
        <taxon>Spiruromorpha</taxon>
        <taxon>Filarioidea</taxon>
        <taxon>Onchocercidae</taxon>
        <taxon>Wuchereria</taxon>
    </lineage>
</organism>
<sequence length="79" mass="8812">YQPLDKVISASRVELRVYMMMTSDKYNAKVNGNSQGHDALQGGKSLSKDYDNDMDIVIMSVIVSLGFVVSFFDNVMITL</sequence>
<reference evidence="3" key="1">
    <citation type="submission" date="2012-08" db="EMBL/GenBank/DDBJ databases">
        <title>The Genome Sequence of Wuchereria bancrofti.</title>
        <authorList>
            <person name="Nutman T.B."/>
            <person name="Fink D.L."/>
            <person name="Russ C."/>
            <person name="Young S."/>
            <person name="Zeng Q."/>
            <person name="Koehrsen M."/>
            <person name="Alvarado L."/>
            <person name="Berlin A."/>
            <person name="Chapman S.B."/>
            <person name="Chen Z."/>
            <person name="Freedman E."/>
            <person name="Gellesch M."/>
            <person name="Goldberg J."/>
            <person name="Griggs A."/>
            <person name="Gujja S."/>
            <person name="Heilman E.R."/>
            <person name="Heiman D."/>
            <person name="Hepburn T."/>
            <person name="Howarth C."/>
            <person name="Jen D."/>
            <person name="Larson L."/>
            <person name="Lewis B."/>
            <person name="Mehta T."/>
            <person name="Park D."/>
            <person name="Pearson M."/>
            <person name="Roberts A."/>
            <person name="Saif S."/>
            <person name="Shea T."/>
            <person name="Shenoy N."/>
            <person name="Sisk P."/>
            <person name="Stolte C."/>
            <person name="Sykes S."/>
            <person name="Walk T."/>
            <person name="White J."/>
            <person name="Yandava C."/>
            <person name="Haas B."/>
            <person name="Henn M.R."/>
            <person name="Nusbaum C."/>
            <person name="Birren B."/>
        </authorList>
    </citation>
    <scope>NUCLEOTIDE SEQUENCE [LARGE SCALE GENOMIC DNA]</scope>
    <source>
        <strain evidence="3">NA</strain>
    </source>
</reference>
<protein>
    <submittedName>
        <fullName evidence="2">Uncharacterized protein</fullName>
    </submittedName>
</protein>
<gene>
    <name evidence="2" type="ORF">WUBG_02666</name>
</gene>
<feature type="non-terminal residue" evidence="2">
    <location>
        <position position="1"/>
    </location>
</feature>
<dbReference type="AlphaFoldDB" id="J9EW58"/>
<evidence type="ECO:0000313" key="3">
    <source>
        <dbReference type="Proteomes" id="UP000004810"/>
    </source>
</evidence>
<keyword evidence="1" id="KW-0472">Membrane</keyword>